<keyword evidence="2" id="KW-0217">Developmental protein</keyword>
<dbReference type="PANTHER" id="PTHR31072">
    <property type="entry name" value="TRANSCRIPTION FACTOR TCP4-RELATED"/>
    <property type="match status" value="1"/>
</dbReference>
<gene>
    <name evidence="11" type="primary">LOC113870149</name>
</gene>
<dbReference type="PROSITE" id="PS51370">
    <property type="entry name" value="R"/>
    <property type="match status" value="1"/>
</dbReference>
<sequence>MFSSNYPTNPFPSLPSSPSYYPPLPFLTESENAFEINTLLYDAHPLAVPISDLTVADYAITLQKQTINNDNGRIMSTKKDGHSKIHTSQGLRDRRVRLSSEIARKFFDLQDMLEHDKPSNTLKWLFAKCENAIKELAGSKHRCSGPAMCFCFSSEIQGQQGVHNSHDNKMLMEGTKEKKLKKERVCFQAKKECRVRARARARERTSTKMLRTSNPQIQQQLVPPIQPQTCASARWPNGSEAYTDCFDVIEESVSMNLSTGTYYLNL</sequence>
<keyword evidence="4" id="KW-0238">DNA-binding</keyword>
<dbReference type="GO" id="GO:0005634">
    <property type="term" value="C:nucleus"/>
    <property type="evidence" value="ECO:0007669"/>
    <property type="project" value="UniProtKB-SubCell"/>
</dbReference>
<dbReference type="Proteomes" id="UP000694853">
    <property type="component" value="Unplaced"/>
</dbReference>
<evidence type="ECO:0000256" key="5">
    <source>
        <dbReference type="ARBA" id="ARBA00023163"/>
    </source>
</evidence>
<evidence type="ECO:0000256" key="4">
    <source>
        <dbReference type="ARBA" id="ARBA00023125"/>
    </source>
</evidence>
<feature type="region of interest" description="Disordered" evidence="7">
    <location>
        <begin position="71"/>
        <end position="91"/>
    </location>
</feature>
<reference evidence="11" key="2">
    <citation type="submission" date="2025-08" db="UniProtKB">
        <authorList>
            <consortium name="RefSeq"/>
        </authorList>
    </citation>
    <scope>IDENTIFICATION</scope>
    <source>
        <tissue evidence="11">Young leaves</tissue>
    </source>
</reference>
<keyword evidence="3" id="KW-0805">Transcription regulation</keyword>
<dbReference type="GeneID" id="113870149"/>
<dbReference type="RefSeq" id="XP_027362548.1">
    <property type="nucleotide sequence ID" value="XM_027506747.1"/>
</dbReference>
<evidence type="ECO:0000259" key="8">
    <source>
        <dbReference type="PROSITE" id="PS51369"/>
    </source>
</evidence>
<dbReference type="PROSITE" id="PS51369">
    <property type="entry name" value="TCP"/>
    <property type="match status" value="1"/>
</dbReference>
<keyword evidence="6" id="KW-0539">Nucleus</keyword>
<dbReference type="GO" id="GO:0003700">
    <property type="term" value="F:DNA-binding transcription factor activity"/>
    <property type="evidence" value="ECO:0007669"/>
    <property type="project" value="InterPro"/>
</dbReference>
<evidence type="ECO:0000259" key="9">
    <source>
        <dbReference type="PROSITE" id="PS51370"/>
    </source>
</evidence>
<organism evidence="10 11">
    <name type="scientific">Abrus precatorius</name>
    <name type="common">Indian licorice</name>
    <name type="synonym">Glycine abrus</name>
    <dbReference type="NCBI Taxonomy" id="3816"/>
    <lineage>
        <taxon>Eukaryota</taxon>
        <taxon>Viridiplantae</taxon>
        <taxon>Streptophyta</taxon>
        <taxon>Embryophyta</taxon>
        <taxon>Tracheophyta</taxon>
        <taxon>Spermatophyta</taxon>
        <taxon>Magnoliopsida</taxon>
        <taxon>eudicotyledons</taxon>
        <taxon>Gunneridae</taxon>
        <taxon>Pentapetalae</taxon>
        <taxon>rosids</taxon>
        <taxon>fabids</taxon>
        <taxon>Fabales</taxon>
        <taxon>Fabaceae</taxon>
        <taxon>Papilionoideae</taxon>
        <taxon>50 kb inversion clade</taxon>
        <taxon>NPAAA clade</taxon>
        <taxon>indigoferoid/millettioid clade</taxon>
        <taxon>Abreae</taxon>
        <taxon>Abrus</taxon>
    </lineage>
</organism>
<keyword evidence="10" id="KW-1185">Reference proteome</keyword>
<protein>
    <submittedName>
        <fullName evidence="11">Transcription factor TCP12-like</fullName>
    </submittedName>
</protein>
<dbReference type="GO" id="GO:0043565">
    <property type="term" value="F:sequence-specific DNA binding"/>
    <property type="evidence" value="ECO:0007669"/>
    <property type="project" value="TreeGrafter"/>
</dbReference>
<dbReference type="InterPro" id="IPR017888">
    <property type="entry name" value="CYC/TB1_R_domain"/>
</dbReference>
<evidence type="ECO:0000256" key="2">
    <source>
        <dbReference type="ARBA" id="ARBA00022473"/>
    </source>
</evidence>
<evidence type="ECO:0000313" key="10">
    <source>
        <dbReference type="Proteomes" id="UP000694853"/>
    </source>
</evidence>
<keyword evidence="5" id="KW-0804">Transcription</keyword>
<dbReference type="Pfam" id="PF03634">
    <property type="entry name" value="TCP"/>
    <property type="match status" value="1"/>
</dbReference>
<reference evidence="10" key="1">
    <citation type="journal article" date="2019" name="Toxins">
        <title>Detection of Abrin-Like and Prepropulchellin-Like Toxin Genes and Transcripts Using Whole Genome Sequencing and Full-Length Transcript Sequencing of Abrus precatorius.</title>
        <authorList>
            <person name="Hovde B.T."/>
            <person name="Daligault H.E."/>
            <person name="Hanschen E.R."/>
            <person name="Kunde Y.A."/>
            <person name="Johnson M.B."/>
            <person name="Starkenburg S.R."/>
            <person name="Johnson S.L."/>
        </authorList>
    </citation>
    <scope>NUCLEOTIDE SEQUENCE [LARGE SCALE GENOMIC DNA]</scope>
</reference>
<dbReference type="GO" id="GO:2000032">
    <property type="term" value="P:regulation of secondary shoot formation"/>
    <property type="evidence" value="ECO:0007669"/>
    <property type="project" value="TreeGrafter"/>
</dbReference>
<accession>A0A8B8M3K4</accession>
<feature type="domain" description="R" evidence="9">
    <location>
        <begin position="191"/>
        <end position="208"/>
    </location>
</feature>
<proteinExistence type="predicted"/>
<dbReference type="InterPro" id="IPR017887">
    <property type="entry name" value="TF_TCP_subgr"/>
</dbReference>
<evidence type="ECO:0000256" key="1">
    <source>
        <dbReference type="ARBA" id="ARBA00004123"/>
    </source>
</evidence>
<dbReference type="AlphaFoldDB" id="A0A8B8M3K4"/>
<dbReference type="OrthoDB" id="1896834at2759"/>
<feature type="domain" description="TCP" evidence="8">
    <location>
        <begin position="78"/>
        <end position="136"/>
    </location>
</feature>
<evidence type="ECO:0000256" key="3">
    <source>
        <dbReference type="ARBA" id="ARBA00023015"/>
    </source>
</evidence>
<evidence type="ECO:0000313" key="11">
    <source>
        <dbReference type="RefSeq" id="XP_027362548.1"/>
    </source>
</evidence>
<comment type="subcellular location">
    <subcellularLocation>
        <location evidence="1">Nucleus</location>
    </subcellularLocation>
</comment>
<name>A0A8B8M3K4_ABRPR</name>
<evidence type="ECO:0000256" key="6">
    <source>
        <dbReference type="ARBA" id="ARBA00023242"/>
    </source>
</evidence>
<dbReference type="PANTHER" id="PTHR31072:SF254">
    <property type="entry name" value="TCP FAMILY TRANSCRIPTION FACTOR"/>
    <property type="match status" value="1"/>
</dbReference>
<dbReference type="InterPro" id="IPR005333">
    <property type="entry name" value="Transcription_factor_TCP"/>
</dbReference>
<evidence type="ECO:0000256" key="7">
    <source>
        <dbReference type="SAM" id="MobiDB-lite"/>
    </source>
</evidence>
<dbReference type="KEGG" id="aprc:113870149"/>